<dbReference type="InterPro" id="IPR014916">
    <property type="entry name" value="KapB"/>
</dbReference>
<dbReference type="SMART" id="SM01298">
    <property type="entry name" value="KapB"/>
    <property type="match status" value="1"/>
</dbReference>
<dbReference type="AlphaFoldDB" id="A0A516KHU0"/>
<keyword evidence="1" id="KW-0418">Kinase</keyword>
<proteinExistence type="predicted"/>
<dbReference type="SUPFAM" id="SSF141251">
    <property type="entry name" value="Kinase-associated protein B-like"/>
    <property type="match status" value="1"/>
</dbReference>
<keyword evidence="1" id="KW-0808">Transferase</keyword>
<dbReference type="InterPro" id="IPR038080">
    <property type="entry name" value="KapB_sf"/>
</dbReference>
<dbReference type="EMBL" id="CP041666">
    <property type="protein sequence ID" value="QDP40959.1"/>
    <property type="molecule type" value="Genomic_DNA"/>
</dbReference>
<dbReference type="OrthoDB" id="2407789at2"/>
<sequence length="130" mass="15097">MSEMDNGKIGDIVKAHYKSGTYVGEIVEDRGEHYLIKVLAVLKHPLQGDIHNYGKTEDVFFHQRKALSFQEKMNVSKSATHPYIDEIPDYTESLKAALETQKEKFKQQGSSEFQTKVLEQLEDLEKRYFR</sequence>
<accession>A0A516KHU0</accession>
<organism evidence="1 2">
    <name type="scientific">Radiobacillus deserti</name>
    <dbReference type="NCBI Taxonomy" id="2594883"/>
    <lineage>
        <taxon>Bacteria</taxon>
        <taxon>Bacillati</taxon>
        <taxon>Bacillota</taxon>
        <taxon>Bacilli</taxon>
        <taxon>Bacillales</taxon>
        <taxon>Bacillaceae</taxon>
        <taxon>Radiobacillus</taxon>
    </lineage>
</organism>
<evidence type="ECO:0000313" key="2">
    <source>
        <dbReference type="Proteomes" id="UP000315215"/>
    </source>
</evidence>
<reference evidence="1 2" key="1">
    <citation type="submission" date="2019-07" db="EMBL/GenBank/DDBJ databases">
        <authorList>
            <person name="Li J."/>
        </authorList>
    </citation>
    <scope>NUCLEOTIDE SEQUENCE [LARGE SCALE GENOMIC DNA]</scope>
    <source>
        <strain evidence="1 2">TKL69</strain>
    </source>
</reference>
<protein>
    <submittedName>
        <fullName evidence="1">Kinase</fullName>
    </submittedName>
</protein>
<dbReference type="Gene3D" id="2.30.30.430">
    <property type="entry name" value="Kinase associated protein B domain"/>
    <property type="match status" value="1"/>
</dbReference>
<keyword evidence="2" id="KW-1185">Reference proteome</keyword>
<evidence type="ECO:0000313" key="1">
    <source>
        <dbReference type="EMBL" id="QDP40959.1"/>
    </source>
</evidence>
<dbReference type="Proteomes" id="UP000315215">
    <property type="component" value="Chromosome"/>
</dbReference>
<gene>
    <name evidence="1" type="ORF">FN924_12635</name>
</gene>
<dbReference type="KEGG" id="aqt:FN924_12635"/>
<name>A0A516KHU0_9BACI</name>
<dbReference type="Pfam" id="PF08810">
    <property type="entry name" value="KapB"/>
    <property type="match status" value="1"/>
</dbReference>
<dbReference type="GO" id="GO:0016301">
    <property type="term" value="F:kinase activity"/>
    <property type="evidence" value="ECO:0007669"/>
    <property type="project" value="UniProtKB-KW"/>
</dbReference>